<dbReference type="GO" id="GO:0015297">
    <property type="term" value="F:antiporter activity"/>
    <property type="evidence" value="ECO:0007669"/>
    <property type="project" value="UniProtKB-KW"/>
</dbReference>
<sequence length="401" mass="43067">MSEGYLLDIALILLSTKFFGIITKKFKLPQVVGALVAGVIMGPAVLNIVHESDFISKVAELGVIVLMFNAGLESNIEQLKSAGKDLVIIALLGVLVPLVGCFLIASIFNPHISNRTVLMQNIFVGAVFTATSVSITVETLREMGKMSMKSANAVLGAAIVDDVMGIIVLTVITSITDPKISIVKVLGKVAAFFVVSIIAGMVVSKLFGKWVEKYNIDKRRFVIAAFVVCLLLSYSADTFFGVADITGAYIAGLILSRNKETDYLSRRFDTLSYILLTPIFFASIGIDIKIPHMGMTTVIITLSLAFMALITKIIGCGIGAKVCGYNKNEVLQVGVGMIPRGEVALVIASKGMKMNMMNDMFLTPIIITVIIAAISAPILLKFAYAKNDSGVEKVVNKPIEN</sequence>
<dbReference type="InterPro" id="IPR006153">
    <property type="entry name" value="Cation/H_exchanger_TM"/>
</dbReference>
<dbReference type="GO" id="GO:0006814">
    <property type="term" value="P:sodium ion transport"/>
    <property type="evidence" value="ECO:0007669"/>
    <property type="project" value="UniProtKB-KW"/>
</dbReference>
<keyword evidence="10" id="KW-0739">Sodium transport</keyword>
<evidence type="ECO:0000259" key="12">
    <source>
        <dbReference type="Pfam" id="PF00999"/>
    </source>
</evidence>
<dbReference type="Gene3D" id="1.20.1530.20">
    <property type="match status" value="1"/>
</dbReference>
<organism evidence="13 14">
    <name type="scientific">Inconstantimicrobium porci</name>
    <dbReference type="NCBI Taxonomy" id="2652291"/>
    <lineage>
        <taxon>Bacteria</taxon>
        <taxon>Bacillati</taxon>
        <taxon>Bacillota</taxon>
        <taxon>Clostridia</taxon>
        <taxon>Eubacteriales</taxon>
        <taxon>Clostridiaceae</taxon>
        <taxon>Inconstantimicrobium</taxon>
    </lineage>
</organism>
<evidence type="ECO:0000256" key="4">
    <source>
        <dbReference type="ARBA" id="ARBA00022449"/>
    </source>
</evidence>
<keyword evidence="9 11" id="KW-0472">Membrane</keyword>
<feature type="transmembrane region" description="Helical" evidence="11">
    <location>
        <begin position="185"/>
        <end position="208"/>
    </location>
</feature>
<evidence type="ECO:0000256" key="3">
    <source>
        <dbReference type="ARBA" id="ARBA00022448"/>
    </source>
</evidence>
<evidence type="ECO:0000256" key="8">
    <source>
        <dbReference type="ARBA" id="ARBA00023065"/>
    </source>
</evidence>
<dbReference type="PANTHER" id="PTHR43562">
    <property type="entry name" value="NAPA-TYPE SODIUM/HYDROGEN ANTIPORTER"/>
    <property type="match status" value="1"/>
</dbReference>
<keyword evidence="7" id="KW-0915">Sodium</keyword>
<comment type="similarity">
    <text evidence="2">Belongs to the monovalent cation:proton antiporter 2 (CPA2) transporter (TC 2.A.37) family.</text>
</comment>
<reference evidence="13 14" key="1">
    <citation type="submission" date="2019-08" db="EMBL/GenBank/DDBJ databases">
        <title>In-depth cultivation of the pig gut microbiome towards novel bacterial diversity and tailored functional studies.</title>
        <authorList>
            <person name="Wylensek D."/>
            <person name="Hitch T.C.A."/>
            <person name="Clavel T."/>
        </authorList>
    </citation>
    <scope>NUCLEOTIDE SEQUENCE [LARGE SCALE GENOMIC DNA]</scope>
    <source>
        <strain evidence="13 14">WCA-383-APC-5B</strain>
    </source>
</reference>
<feature type="transmembrane region" description="Helical" evidence="11">
    <location>
        <begin position="6"/>
        <end position="23"/>
    </location>
</feature>
<comment type="caution">
    <text evidence="13">The sequence shown here is derived from an EMBL/GenBank/DDBJ whole genome shotgun (WGS) entry which is preliminary data.</text>
</comment>
<name>A0A7X2MYD7_9CLOT</name>
<evidence type="ECO:0000313" key="14">
    <source>
        <dbReference type="Proteomes" id="UP000460287"/>
    </source>
</evidence>
<feature type="transmembrane region" description="Helical" evidence="11">
    <location>
        <begin position="54"/>
        <end position="74"/>
    </location>
</feature>
<dbReference type="GO" id="GO:1902600">
    <property type="term" value="P:proton transmembrane transport"/>
    <property type="evidence" value="ECO:0007669"/>
    <property type="project" value="InterPro"/>
</dbReference>
<evidence type="ECO:0000256" key="1">
    <source>
        <dbReference type="ARBA" id="ARBA00004141"/>
    </source>
</evidence>
<accession>A0A7X2MYD7</accession>
<keyword evidence="5 11" id="KW-0812">Transmembrane</keyword>
<feature type="transmembrane region" description="Helical" evidence="11">
    <location>
        <begin position="86"/>
        <end position="108"/>
    </location>
</feature>
<proteinExistence type="inferred from homology"/>
<feature type="transmembrane region" description="Helical" evidence="11">
    <location>
        <begin position="30"/>
        <end position="48"/>
    </location>
</feature>
<dbReference type="InterPro" id="IPR038770">
    <property type="entry name" value="Na+/solute_symporter_sf"/>
</dbReference>
<evidence type="ECO:0000256" key="6">
    <source>
        <dbReference type="ARBA" id="ARBA00022989"/>
    </source>
</evidence>
<dbReference type="RefSeq" id="WP_154531269.1">
    <property type="nucleotide sequence ID" value="NZ_VULX01000010.1"/>
</dbReference>
<keyword evidence="3" id="KW-0813">Transport</keyword>
<dbReference type="Pfam" id="PF00999">
    <property type="entry name" value="Na_H_Exchanger"/>
    <property type="match status" value="1"/>
</dbReference>
<feature type="domain" description="Cation/H+ exchanger transmembrane" evidence="12">
    <location>
        <begin position="15"/>
        <end position="382"/>
    </location>
</feature>
<feature type="transmembrane region" description="Helical" evidence="11">
    <location>
        <begin position="270"/>
        <end position="286"/>
    </location>
</feature>
<dbReference type="GO" id="GO:0016020">
    <property type="term" value="C:membrane"/>
    <property type="evidence" value="ECO:0007669"/>
    <property type="project" value="UniProtKB-SubCell"/>
</dbReference>
<keyword evidence="14" id="KW-1185">Reference proteome</keyword>
<evidence type="ECO:0000256" key="2">
    <source>
        <dbReference type="ARBA" id="ARBA00005551"/>
    </source>
</evidence>
<comment type="subcellular location">
    <subcellularLocation>
        <location evidence="1">Membrane</location>
        <topology evidence="1">Multi-pass membrane protein</topology>
    </subcellularLocation>
</comment>
<protein>
    <submittedName>
        <fullName evidence="13">Cation:proton antiporter</fullName>
    </submittedName>
</protein>
<keyword evidence="8" id="KW-0406">Ion transport</keyword>
<feature type="transmembrane region" description="Helical" evidence="11">
    <location>
        <begin position="361"/>
        <end position="380"/>
    </location>
</feature>
<dbReference type="Proteomes" id="UP000460287">
    <property type="component" value="Unassembled WGS sequence"/>
</dbReference>
<feature type="transmembrane region" description="Helical" evidence="11">
    <location>
        <begin position="220"/>
        <end position="250"/>
    </location>
</feature>
<dbReference type="AlphaFoldDB" id="A0A7X2MYD7"/>
<feature type="transmembrane region" description="Helical" evidence="11">
    <location>
        <begin position="152"/>
        <end position="173"/>
    </location>
</feature>
<dbReference type="PANTHER" id="PTHR43562:SF3">
    <property type="entry name" value="SODIUM ION_PROTON EXCHANGER (EUROFUNG)"/>
    <property type="match status" value="1"/>
</dbReference>
<evidence type="ECO:0000256" key="5">
    <source>
        <dbReference type="ARBA" id="ARBA00022692"/>
    </source>
</evidence>
<evidence type="ECO:0000313" key="13">
    <source>
        <dbReference type="EMBL" id="MSR91376.1"/>
    </source>
</evidence>
<feature type="transmembrane region" description="Helical" evidence="11">
    <location>
        <begin position="298"/>
        <end position="320"/>
    </location>
</feature>
<keyword evidence="4" id="KW-0050">Antiport</keyword>
<evidence type="ECO:0000256" key="9">
    <source>
        <dbReference type="ARBA" id="ARBA00023136"/>
    </source>
</evidence>
<dbReference type="EMBL" id="VULX01000010">
    <property type="protein sequence ID" value="MSR91376.1"/>
    <property type="molecule type" value="Genomic_DNA"/>
</dbReference>
<feature type="transmembrane region" description="Helical" evidence="11">
    <location>
        <begin position="120"/>
        <end position="140"/>
    </location>
</feature>
<gene>
    <name evidence="13" type="ORF">FYJ33_08105</name>
</gene>
<evidence type="ECO:0000256" key="11">
    <source>
        <dbReference type="SAM" id="Phobius"/>
    </source>
</evidence>
<evidence type="ECO:0000256" key="10">
    <source>
        <dbReference type="ARBA" id="ARBA00023201"/>
    </source>
</evidence>
<evidence type="ECO:0000256" key="7">
    <source>
        <dbReference type="ARBA" id="ARBA00023053"/>
    </source>
</evidence>
<keyword evidence="6 11" id="KW-1133">Transmembrane helix</keyword>